<evidence type="ECO:0000259" key="6">
    <source>
        <dbReference type="PROSITE" id="PS50190"/>
    </source>
</evidence>
<comment type="caution">
    <text evidence="7">The sequence shown here is derived from an EMBL/GenBank/DDBJ whole genome shotgun (WGS) entry which is preliminary data.</text>
</comment>
<feature type="transmembrane region" description="Helical" evidence="5">
    <location>
        <begin position="170"/>
        <end position="191"/>
    </location>
</feature>
<dbReference type="Pfam" id="PF01369">
    <property type="entry name" value="Sec7"/>
    <property type="match status" value="1"/>
</dbReference>
<dbReference type="PANTHER" id="PTHR10663:SF388">
    <property type="entry name" value="GOLGI-SPECIFIC BREFELDIN A-RESISTANCE GUANINE NUCLEOTIDE EXCHANGE FACTOR 1"/>
    <property type="match status" value="1"/>
</dbReference>
<keyword evidence="8" id="KW-1185">Reference proteome</keyword>
<dbReference type="AlphaFoldDB" id="A0A443RWV2"/>
<evidence type="ECO:0000256" key="4">
    <source>
        <dbReference type="ARBA" id="ARBA00023034"/>
    </source>
</evidence>
<gene>
    <name evidence="7" type="ORF">B4U80_12243</name>
</gene>
<keyword evidence="3" id="KW-0813">Transport</keyword>
<dbReference type="GO" id="GO:0005794">
    <property type="term" value="C:Golgi apparatus"/>
    <property type="evidence" value="ECO:0007669"/>
    <property type="project" value="UniProtKB-SubCell"/>
</dbReference>
<keyword evidence="5" id="KW-0812">Transmembrane</keyword>
<evidence type="ECO:0000256" key="5">
    <source>
        <dbReference type="SAM" id="Phobius"/>
    </source>
</evidence>
<name>A0A443RWV2_9ACAR</name>
<dbReference type="PANTHER" id="PTHR10663">
    <property type="entry name" value="GUANYL-NUCLEOTIDE EXCHANGE FACTOR"/>
    <property type="match status" value="1"/>
</dbReference>
<dbReference type="SMART" id="SM00222">
    <property type="entry name" value="Sec7"/>
    <property type="match status" value="1"/>
</dbReference>
<dbReference type="Proteomes" id="UP000288716">
    <property type="component" value="Unassembled WGS sequence"/>
</dbReference>
<dbReference type="SUPFAM" id="SSF48425">
    <property type="entry name" value="Sec7 domain"/>
    <property type="match status" value="1"/>
</dbReference>
<organism evidence="7 8">
    <name type="scientific">Leptotrombidium deliense</name>
    <dbReference type="NCBI Taxonomy" id="299467"/>
    <lineage>
        <taxon>Eukaryota</taxon>
        <taxon>Metazoa</taxon>
        <taxon>Ecdysozoa</taxon>
        <taxon>Arthropoda</taxon>
        <taxon>Chelicerata</taxon>
        <taxon>Arachnida</taxon>
        <taxon>Acari</taxon>
        <taxon>Acariformes</taxon>
        <taxon>Trombidiformes</taxon>
        <taxon>Prostigmata</taxon>
        <taxon>Anystina</taxon>
        <taxon>Parasitengona</taxon>
        <taxon>Trombiculoidea</taxon>
        <taxon>Trombiculidae</taxon>
        <taxon>Leptotrombidium</taxon>
    </lineage>
</organism>
<feature type="non-terminal residue" evidence="7">
    <location>
        <position position="346"/>
    </location>
</feature>
<reference evidence="7 8" key="1">
    <citation type="journal article" date="2018" name="Gigascience">
        <title>Genomes of trombidid mites reveal novel predicted allergens and laterally-transferred genes associated with secondary metabolism.</title>
        <authorList>
            <person name="Dong X."/>
            <person name="Chaisiri K."/>
            <person name="Xia D."/>
            <person name="Armstrong S.D."/>
            <person name="Fang Y."/>
            <person name="Donnelly M.J."/>
            <person name="Kadowaki T."/>
            <person name="McGarry J.W."/>
            <person name="Darby A.C."/>
            <person name="Makepeace B.L."/>
        </authorList>
    </citation>
    <scope>NUCLEOTIDE SEQUENCE [LARGE SCALE GENOMIC DNA]</scope>
    <source>
        <strain evidence="7">UoL-UT</strain>
    </source>
</reference>
<evidence type="ECO:0000256" key="1">
    <source>
        <dbReference type="ARBA" id="ARBA00004222"/>
    </source>
</evidence>
<dbReference type="STRING" id="299467.A0A443RWV2"/>
<evidence type="ECO:0000313" key="8">
    <source>
        <dbReference type="Proteomes" id="UP000288716"/>
    </source>
</evidence>
<dbReference type="GO" id="GO:0010256">
    <property type="term" value="P:endomembrane system organization"/>
    <property type="evidence" value="ECO:0007669"/>
    <property type="project" value="UniProtKB-ARBA"/>
</dbReference>
<dbReference type="InterPro" id="IPR023394">
    <property type="entry name" value="Sec7_C_sf"/>
</dbReference>
<proteinExistence type="predicted"/>
<comment type="subcellular location">
    <subcellularLocation>
        <location evidence="2">Endoplasmic reticulum-Golgi intermediate compartment</location>
    </subcellularLocation>
    <subcellularLocation>
        <location evidence="1">Golgi apparatus</location>
        <location evidence="1">cis-Golgi network</location>
    </subcellularLocation>
</comment>
<accession>A0A443RWV2</accession>
<evidence type="ECO:0000256" key="2">
    <source>
        <dbReference type="ARBA" id="ARBA00004399"/>
    </source>
</evidence>
<dbReference type="InterPro" id="IPR035999">
    <property type="entry name" value="Sec7_dom_sf"/>
</dbReference>
<dbReference type="FunFam" id="1.10.1000.11:FF:000007">
    <property type="entry name" value="Golgi-specific brefeldin A-resistance guanine nucleotide exchange factor 1"/>
    <property type="match status" value="1"/>
</dbReference>
<keyword evidence="5" id="KW-0472">Membrane</keyword>
<dbReference type="GO" id="GO:0005085">
    <property type="term" value="F:guanyl-nucleotide exchange factor activity"/>
    <property type="evidence" value="ECO:0007669"/>
    <property type="project" value="InterPro"/>
</dbReference>
<dbReference type="EMBL" id="NCKV01023861">
    <property type="protein sequence ID" value="RWS19664.1"/>
    <property type="molecule type" value="Genomic_DNA"/>
</dbReference>
<dbReference type="VEuPathDB" id="VectorBase:LDEU012376"/>
<sequence length="346" mass="39776">MRIDEALRIYLESFRLPGEAPLISLLLEQFAHHWHESNDCPFANEDAAFSLAYAIIMLNVDQHNTNVRRQTTPMTLEEFIANLRQVNNGKDFDSKMLKEIYFAIKNNKIIMPAEQHGIVRERYLWKYLLRRSETESGIYWYALDDHQVENESRCSVQNESNNQYSIDLRLLNAPIFAILWSPVIAAMTFMFDKINFNHNSGLARKILTQGFTCCALLCSRYGHLDNLVVNLCKFTSSGQSNPLSYYKSQVAAQCLFGIAREYANEIRESWSNIVELIITWFSARLLDDALEIEDFALGGKKVSLKRNFIQKSTNKNINEGTNFLSSFYSYFAGNQQSEQNGGDCSD</sequence>
<dbReference type="PROSITE" id="PS50190">
    <property type="entry name" value="SEC7"/>
    <property type="match status" value="1"/>
</dbReference>
<dbReference type="GO" id="GO:0032012">
    <property type="term" value="P:regulation of ARF protein signal transduction"/>
    <property type="evidence" value="ECO:0007669"/>
    <property type="project" value="InterPro"/>
</dbReference>
<evidence type="ECO:0000256" key="3">
    <source>
        <dbReference type="ARBA" id="ARBA00022448"/>
    </source>
</evidence>
<dbReference type="Gene3D" id="1.10.1000.11">
    <property type="entry name" value="Arf Nucleotide-binding Site Opener,domain 2"/>
    <property type="match status" value="1"/>
</dbReference>
<dbReference type="CDD" id="cd00171">
    <property type="entry name" value="Sec7"/>
    <property type="match status" value="1"/>
</dbReference>
<keyword evidence="5" id="KW-1133">Transmembrane helix</keyword>
<feature type="domain" description="SEC7" evidence="6">
    <location>
        <begin position="1"/>
        <end position="107"/>
    </location>
</feature>
<dbReference type="InterPro" id="IPR000904">
    <property type="entry name" value="Sec7_dom"/>
</dbReference>
<dbReference type="OrthoDB" id="10258608at2759"/>
<protein>
    <submittedName>
        <fullName evidence="7">Sec7-like protein</fullName>
    </submittedName>
</protein>
<dbReference type="GO" id="GO:0005793">
    <property type="term" value="C:endoplasmic reticulum-Golgi intermediate compartment"/>
    <property type="evidence" value="ECO:0007669"/>
    <property type="project" value="UniProtKB-SubCell"/>
</dbReference>
<dbReference type="GO" id="GO:0016197">
    <property type="term" value="P:endosomal transport"/>
    <property type="evidence" value="ECO:0007669"/>
    <property type="project" value="UniProtKB-ARBA"/>
</dbReference>
<keyword evidence="4" id="KW-0333">Golgi apparatus</keyword>
<evidence type="ECO:0000313" key="7">
    <source>
        <dbReference type="EMBL" id="RWS19664.1"/>
    </source>
</evidence>